<proteinExistence type="predicted"/>
<gene>
    <name evidence="1" type="ORF">AAW31_02235</name>
    <name evidence="2" type="ORF">BCL69_104019</name>
</gene>
<dbReference type="Proteomes" id="UP000324176">
    <property type="component" value="Unassembled WGS sequence"/>
</dbReference>
<evidence type="ECO:0000313" key="4">
    <source>
        <dbReference type="Proteomes" id="UP000324176"/>
    </source>
</evidence>
<dbReference type="Proteomes" id="UP000034156">
    <property type="component" value="Chromosome"/>
</dbReference>
<evidence type="ECO:0000313" key="2">
    <source>
        <dbReference type="EMBL" id="TYP83893.1"/>
    </source>
</evidence>
<dbReference type="Pfam" id="PF08822">
    <property type="entry name" value="DUF1804"/>
    <property type="match status" value="1"/>
</dbReference>
<reference evidence="1 3" key="2">
    <citation type="journal article" date="2016" name="Genome Announc.">
        <title>Genome Sequence of Nitrosomonas communis Strain Nm2, a Mesophilic Ammonia-Oxidizing Bacterium Isolated from Mediterranean Soil.</title>
        <authorList>
            <person name="Kozlowski J.A."/>
            <person name="Kits K.D."/>
            <person name="Stein L.Y."/>
        </authorList>
    </citation>
    <scope>NUCLEOTIDE SEQUENCE [LARGE SCALE GENOMIC DNA]</scope>
    <source>
        <strain evidence="1 3">Nm2</strain>
    </source>
</reference>
<reference evidence="2 4" key="3">
    <citation type="submission" date="2019-07" db="EMBL/GenBank/DDBJ databases">
        <title>Active sludge and wastewater microbial communities from Klosterneuburg, Austria.</title>
        <authorList>
            <person name="Wagner M."/>
        </authorList>
    </citation>
    <scope>NUCLEOTIDE SEQUENCE [LARGE SCALE GENOMIC DNA]</scope>
    <source>
        <strain evidence="2 4">Nm2</strain>
    </source>
</reference>
<dbReference type="EMBL" id="CP011451">
    <property type="protein sequence ID" value="AKH36888.1"/>
    <property type="molecule type" value="Genomic_DNA"/>
</dbReference>
<dbReference type="InterPro" id="IPR014926">
    <property type="entry name" value="Phage_D3112_Orf24"/>
</dbReference>
<dbReference type="OrthoDB" id="5676847at2"/>
<keyword evidence="3" id="KW-1185">Reference proteome</keyword>
<name>A0A0F7KCJ9_9PROT</name>
<dbReference type="KEGG" id="nco:AAW31_02235"/>
<sequence length="166" mass="18498">MAYSTKTITEARAAYIYEALNLEGVSRKCNIPLSTIRRWKDVARENGDDWDRARAAARLSGEGAEAVTAAVMEDFVLLFQSTLEDVKNSKDIKPLDKAEVLSRISDAYAKTMNAVTKGNPKLDKLSFAADILRDLVQFIQTHYPQHAIAMEEVLLPFGESIGKRYG</sequence>
<dbReference type="RefSeq" id="WP_046848987.1">
    <property type="nucleotide sequence ID" value="NZ_CP011451.1"/>
</dbReference>
<reference evidence="3" key="1">
    <citation type="submission" date="2015-05" db="EMBL/GenBank/DDBJ databases">
        <title>Draft genome of Nitrosomonas communis strain Nm2.</title>
        <authorList>
            <person name="Kozlowski J.A."/>
            <person name="Kits K.D."/>
            <person name="Stein L.Y."/>
        </authorList>
    </citation>
    <scope>NUCLEOTIDE SEQUENCE [LARGE SCALE GENOMIC DNA]</scope>
    <source>
        <strain evidence="3">Nm2</strain>
    </source>
</reference>
<dbReference type="AlphaFoldDB" id="A0A0F7KCJ9"/>
<evidence type="ECO:0000313" key="1">
    <source>
        <dbReference type="EMBL" id="AKH36888.1"/>
    </source>
</evidence>
<accession>A0A0F7KCJ9</accession>
<protein>
    <submittedName>
        <fullName evidence="2">Uncharacterized protein DUF1804</fullName>
    </submittedName>
</protein>
<dbReference type="EMBL" id="VNHT01000040">
    <property type="protein sequence ID" value="TYP83893.1"/>
    <property type="molecule type" value="Genomic_DNA"/>
</dbReference>
<dbReference type="PATRIC" id="fig|44574.3.peg.534"/>
<organism evidence="1 3">
    <name type="scientific">Nitrosomonas communis</name>
    <dbReference type="NCBI Taxonomy" id="44574"/>
    <lineage>
        <taxon>Bacteria</taxon>
        <taxon>Pseudomonadati</taxon>
        <taxon>Pseudomonadota</taxon>
        <taxon>Betaproteobacteria</taxon>
        <taxon>Nitrosomonadales</taxon>
        <taxon>Nitrosomonadaceae</taxon>
        <taxon>Nitrosomonas</taxon>
    </lineage>
</organism>
<evidence type="ECO:0000313" key="3">
    <source>
        <dbReference type="Proteomes" id="UP000034156"/>
    </source>
</evidence>